<protein>
    <recommendedName>
        <fullName evidence="4">Secreted protein</fullName>
    </recommendedName>
</protein>
<proteinExistence type="predicted"/>
<dbReference type="InParanoid" id="A0A5J5EQD4"/>
<keyword evidence="1" id="KW-0732">Signal</keyword>
<evidence type="ECO:0000313" key="3">
    <source>
        <dbReference type="Proteomes" id="UP000326924"/>
    </source>
</evidence>
<dbReference type="Proteomes" id="UP000326924">
    <property type="component" value="Unassembled WGS sequence"/>
</dbReference>
<name>A0A5J5EQD4_9PEZI</name>
<dbReference type="AlphaFoldDB" id="A0A5J5EQD4"/>
<accession>A0A5J5EQD4</accession>
<comment type="caution">
    <text evidence="2">The sequence shown here is derived from an EMBL/GenBank/DDBJ whole genome shotgun (WGS) entry which is preliminary data.</text>
</comment>
<gene>
    <name evidence="2" type="ORF">FN846DRAFT_960476</name>
</gene>
<sequence>MSGVRVLVLALLARSTGSLPPLVLGPAGRQNRRQRCHLTSCLPGGLAATLCLRLVFGGSLHPPNLACVRLAAPFSQR</sequence>
<reference evidence="2 3" key="1">
    <citation type="submission" date="2019-09" db="EMBL/GenBank/DDBJ databases">
        <title>Draft genome of the ectomycorrhizal ascomycete Sphaerosporella brunnea.</title>
        <authorList>
            <consortium name="DOE Joint Genome Institute"/>
            <person name="Benucci G.M."/>
            <person name="Marozzi G."/>
            <person name="Antonielli L."/>
            <person name="Sanchez S."/>
            <person name="Marco P."/>
            <person name="Wang X."/>
            <person name="Falini L.B."/>
            <person name="Barry K."/>
            <person name="Haridas S."/>
            <person name="Lipzen A."/>
            <person name="Labutti K."/>
            <person name="Grigoriev I.V."/>
            <person name="Murat C."/>
            <person name="Martin F."/>
            <person name="Albertini E."/>
            <person name="Donnini D."/>
            <person name="Bonito G."/>
        </authorList>
    </citation>
    <scope>NUCLEOTIDE SEQUENCE [LARGE SCALE GENOMIC DNA]</scope>
    <source>
        <strain evidence="2 3">Sb_GMNB300</strain>
    </source>
</reference>
<feature type="chain" id="PRO_5023881328" description="Secreted protein" evidence="1">
    <location>
        <begin position="19"/>
        <end position="77"/>
    </location>
</feature>
<keyword evidence="3" id="KW-1185">Reference proteome</keyword>
<evidence type="ECO:0000256" key="1">
    <source>
        <dbReference type="SAM" id="SignalP"/>
    </source>
</evidence>
<organism evidence="2 3">
    <name type="scientific">Sphaerosporella brunnea</name>
    <dbReference type="NCBI Taxonomy" id="1250544"/>
    <lineage>
        <taxon>Eukaryota</taxon>
        <taxon>Fungi</taxon>
        <taxon>Dikarya</taxon>
        <taxon>Ascomycota</taxon>
        <taxon>Pezizomycotina</taxon>
        <taxon>Pezizomycetes</taxon>
        <taxon>Pezizales</taxon>
        <taxon>Pyronemataceae</taxon>
        <taxon>Sphaerosporella</taxon>
    </lineage>
</organism>
<evidence type="ECO:0008006" key="4">
    <source>
        <dbReference type="Google" id="ProtNLM"/>
    </source>
</evidence>
<evidence type="ECO:0000313" key="2">
    <source>
        <dbReference type="EMBL" id="KAA8899393.1"/>
    </source>
</evidence>
<dbReference type="EMBL" id="VXIS01000167">
    <property type="protein sequence ID" value="KAA8899393.1"/>
    <property type="molecule type" value="Genomic_DNA"/>
</dbReference>
<feature type="signal peptide" evidence="1">
    <location>
        <begin position="1"/>
        <end position="18"/>
    </location>
</feature>